<dbReference type="Proteomes" id="UP000024404">
    <property type="component" value="Unassembled WGS sequence"/>
</dbReference>
<name>A0A8R1Y5V9_ONCVO</name>
<protein>
    <submittedName>
        <fullName evidence="1">Uncharacterized protein</fullName>
    </submittedName>
</protein>
<reference evidence="2" key="1">
    <citation type="submission" date="2013-10" db="EMBL/GenBank/DDBJ databases">
        <title>Genome sequencing of Onchocerca volvulus.</title>
        <authorList>
            <person name="Cotton J."/>
            <person name="Tsai J."/>
            <person name="Stanley E."/>
            <person name="Tracey A."/>
            <person name="Holroyd N."/>
            <person name="Lustigman S."/>
            <person name="Berriman M."/>
        </authorList>
    </citation>
    <scope>NUCLEOTIDE SEQUENCE</scope>
</reference>
<keyword evidence="2" id="KW-1185">Reference proteome</keyword>
<dbReference type="AlphaFoldDB" id="A0A8R1Y5V9"/>
<sequence length="95" mass="10840">MIQYETQFAGLQKQRALMDQEMTLLCFLNNSKDVLIQALQAKSENDKSEDRNDRIQQLQVQIKIMSQEVKKENLGTEIGEVTNSIEEGLSKAIIP</sequence>
<evidence type="ECO:0000313" key="1">
    <source>
        <dbReference type="EnsemblMetazoa" id="OVOC9362.1"/>
    </source>
</evidence>
<dbReference type="EMBL" id="CMVM020000262">
    <property type="status" value="NOT_ANNOTATED_CDS"/>
    <property type="molecule type" value="Genomic_DNA"/>
</dbReference>
<accession>A0A8R1Y5V9</accession>
<organism evidence="1 2">
    <name type="scientific">Onchocerca volvulus</name>
    <dbReference type="NCBI Taxonomy" id="6282"/>
    <lineage>
        <taxon>Eukaryota</taxon>
        <taxon>Metazoa</taxon>
        <taxon>Ecdysozoa</taxon>
        <taxon>Nematoda</taxon>
        <taxon>Chromadorea</taxon>
        <taxon>Rhabditida</taxon>
        <taxon>Spirurina</taxon>
        <taxon>Spiruromorpha</taxon>
        <taxon>Filarioidea</taxon>
        <taxon>Onchocercidae</taxon>
        <taxon>Onchocerca</taxon>
    </lineage>
</organism>
<reference evidence="1" key="2">
    <citation type="submission" date="2022-06" db="UniProtKB">
        <authorList>
            <consortium name="EnsemblMetazoa"/>
        </authorList>
    </citation>
    <scope>IDENTIFICATION</scope>
</reference>
<proteinExistence type="predicted"/>
<evidence type="ECO:0000313" key="2">
    <source>
        <dbReference type="Proteomes" id="UP000024404"/>
    </source>
</evidence>
<dbReference type="EnsemblMetazoa" id="OVOC9362.1">
    <property type="protein sequence ID" value="OVOC9362.1"/>
    <property type="gene ID" value="WBGene00246171"/>
</dbReference>